<dbReference type="EMBL" id="AZBU02000004">
    <property type="protein sequence ID" value="TKR81252.1"/>
    <property type="molecule type" value="Genomic_DNA"/>
</dbReference>
<reference evidence="2" key="2">
    <citation type="journal article" date="2015" name="Genome Biol.">
        <title>Comparative genomics of Steinernema reveals deeply conserved gene regulatory networks.</title>
        <authorList>
            <person name="Dillman A.R."/>
            <person name="Macchietto M."/>
            <person name="Porter C.F."/>
            <person name="Rogers A."/>
            <person name="Williams B."/>
            <person name="Antoshechkin I."/>
            <person name="Lee M.M."/>
            <person name="Goodwin Z."/>
            <person name="Lu X."/>
            <person name="Lewis E.E."/>
            <person name="Goodrich-Blair H."/>
            <person name="Stock S.P."/>
            <person name="Adams B.J."/>
            <person name="Sternberg P.W."/>
            <person name="Mortazavi A."/>
        </authorList>
    </citation>
    <scope>NUCLEOTIDE SEQUENCE [LARGE SCALE GENOMIC DNA]</scope>
    <source>
        <strain evidence="2">ALL</strain>
    </source>
</reference>
<accession>A0A4U5NF06</accession>
<organism evidence="2">
    <name type="scientific">Steinernema carpocapsae</name>
    <name type="common">Entomopathogenic nematode</name>
    <dbReference type="NCBI Taxonomy" id="34508"/>
    <lineage>
        <taxon>Eukaryota</taxon>
        <taxon>Metazoa</taxon>
        <taxon>Ecdysozoa</taxon>
        <taxon>Nematoda</taxon>
        <taxon>Chromadorea</taxon>
        <taxon>Rhabditida</taxon>
        <taxon>Tylenchina</taxon>
        <taxon>Panagrolaimomorpha</taxon>
        <taxon>Strongyloidoidea</taxon>
        <taxon>Steinernematidae</taxon>
        <taxon>Steinernema</taxon>
    </lineage>
</organism>
<gene>
    <name evidence="2" type="ORF">L596_015154</name>
</gene>
<comment type="caution">
    <text evidence="2">The sequence shown here is derived from an EMBL/GenBank/DDBJ whole genome shotgun (WGS) entry which is preliminary data.</text>
</comment>
<sequence length="76" mass="8505">MEEENTKGREDHVQVTGNSRVNHLVSDRVDYDDPTRVLLLDVKTFTVTAGDRAIHLPRSGFCSAEKLSKVHVGRSN</sequence>
<evidence type="ECO:0000313" key="2">
    <source>
        <dbReference type="EMBL" id="TKR81252.1"/>
    </source>
</evidence>
<protein>
    <submittedName>
        <fullName evidence="2">Uncharacterized protein</fullName>
    </submittedName>
</protein>
<evidence type="ECO:0000256" key="1">
    <source>
        <dbReference type="SAM" id="MobiDB-lite"/>
    </source>
</evidence>
<name>A0A4U5NF06_STECR</name>
<reference evidence="2" key="3">
    <citation type="journal article" date="2019" name="G3 (Bethesda)">
        <title>Hybrid Assembly of the Genome of the Entomopathogenic Nematode Steinernema carpocapsae Identifies the X-Chromosome.</title>
        <authorList>
            <person name="Serra L."/>
            <person name="Macchietto M."/>
            <person name="Macias-Munoz A."/>
            <person name="McGill C.J."/>
            <person name="Rodriguez I.M."/>
            <person name="Rodriguez B."/>
            <person name="Murad R."/>
            <person name="Mortazavi A."/>
        </authorList>
    </citation>
    <scope>NUCLEOTIDE SEQUENCE</scope>
    <source>
        <strain evidence="2">ALL</strain>
    </source>
</reference>
<feature type="region of interest" description="Disordered" evidence="1">
    <location>
        <begin position="1"/>
        <end position="20"/>
    </location>
</feature>
<feature type="compositionally biased region" description="Basic and acidic residues" evidence="1">
    <location>
        <begin position="1"/>
        <end position="13"/>
    </location>
</feature>
<dbReference type="AlphaFoldDB" id="A0A4U5NF06"/>
<reference evidence="2" key="1">
    <citation type="submission" date="2013-11" db="EMBL/GenBank/DDBJ databases">
        <authorList>
            <person name="Sternberg P."/>
            <person name="Dillman A."/>
            <person name="Macchietto M."/>
        </authorList>
    </citation>
    <scope>NUCLEOTIDE SEQUENCE</scope>
    <source>
        <strain evidence="2">ALL</strain>
    </source>
</reference>
<proteinExistence type="predicted"/>